<dbReference type="GeneID" id="31251380"/>
<dbReference type="KEGG" id="loa:LOAG_16393"/>
<protein>
    <submittedName>
        <fullName evidence="1">Uncharacterized protein</fullName>
    </submittedName>
</protein>
<dbReference type="EMBL" id="JH712067">
    <property type="protein sequence ID" value="EJD76718.1"/>
    <property type="molecule type" value="Genomic_DNA"/>
</dbReference>
<dbReference type="RefSeq" id="XP_020307500.1">
    <property type="nucleotide sequence ID" value="XM_020449045.1"/>
</dbReference>
<dbReference type="AlphaFoldDB" id="A0A1S0UMT6"/>
<organism evidence="1">
    <name type="scientific">Loa loa</name>
    <name type="common">Eye worm</name>
    <name type="synonym">Filaria loa</name>
    <dbReference type="NCBI Taxonomy" id="7209"/>
    <lineage>
        <taxon>Eukaryota</taxon>
        <taxon>Metazoa</taxon>
        <taxon>Ecdysozoa</taxon>
        <taxon>Nematoda</taxon>
        <taxon>Chromadorea</taxon>
        <taxon>Rhabditida</taxon>
        <taxon>Spirurina</taxon>
        <taxon>Spiruromorpha</taxon>
        <taxon>Filarioidea</taxon>
        <taxon>Onchocercidae</taxon>
        <taxon>Loa</taxon>
    </lineage>
</organism>
<gene>
    <name evidence="1" type="ORF">LOAG_16393</name>
</gene>
<proteinExistence type="predicted"/>
<dbReference type="InParanoid" id="A0A1S0UMT6"/>
<name>A0A1S0UMT6_LOALO</name>
<evidence type="ECO:0000313" key="1">
    <source>
        <dbReference type="EMBL" id="EJD76718.1"/>
    </source>
</evidence>
<accession>A0A1S0UMT6</accession>
<dbReference type="CTD" id="31251380"/>
<reference evidence="1" key="1">
    <citation type="submission" date="2012-04" db="EMBL/GenBank/DDBJ databases">
        <title>The Genome Sequence of Loa loa.</title>
        <authorList>
            <consortium name="The Broad Institute Genome Sequencing Platform"/>
            <consortium name="Broad Institute Genome Sequencing Center for Infectious Disease"/>
            <person name="Nutman T.B."/>
            <person name="Fink D.L."/>
            <person name="Russ C."/>
            <person name="Young S."/>
            <person name="Zeng Q."/>
            <person name="Gargeya S."/>
            <person name="Alvarado L."/>
            <person name="Berlin A."/>
            <person name="Chapman S.B."/>
            <person name="Chen Z."/>
            <person name="Freedman E."/>
            <person name="Gellesch M."/>
            <person name="Goldberg J."/>
            <person name="Griggs A."/>
            <person name="Gujja S."/>
            <person name="Heilman E.R."/>
            <person name="Heiman D."/>
            <person name="Howarth C."/>
            <person name="Mehta T."/>
            <person name="Neiman D."/>
            <person name="Pearson M."/>
            <person name="Roberts A."/>
            <person name="Saif S."/>
            <person name="Shea T."/>
            <person name="Shenoy N."/>
            <person name="Sisk P."/>
            <person name="Stolte C."/>
            <person name="Sykes S."/>
            <person name="White J."/>
            <person name="Yandava C."/>
            <person name="Haas B."/>
            <person name="Henn M.R."/>
            <person name="Nusbaum C."/>
            <person name="Birren B."/>
        </authorList>
    </citation>
    <scope>NUCLEOTIDE SEQUENCE [LARGE SCALE GENOMIC DNA]</scope>
</reference>
<sequence length="119" mass="13409">MDDIIQYSHGWLGVKCQSTTNFVLTEGEIFLYEGRGLVSNLDNTDHCMVQRGKCITNTSIVLWSSNDVVSHCLYRRVGSFGAMKYGDHFVINELQVSFIIDKENTIITTNCGSDNPHLM</sequence>
<dbReference type="OMA" id="DNTEYCT"/>
<dbReference type="OrthoDB" id="5847693at2759"/>